<feature type="domain" description="Alpha-L-glutamate ligase-related protein ATP-grasp" evidence="1">
    <location>
        <begin position="73"/>
        <end position="334"/>
    </location>
</feature>
<protein>
    <submittedName>
        <fullName evidence="2">Sugar-transfer associated ATP-grasp domain-containing protein</fullName>
    </submittedName>
</protein>
<proteinExistence type="predicted"/>
<accession>A0ABW0ML63</accession>
<sequence>MIKISKLVRRILDDNQGRDVPVFRKIYEIGYLYVTRGFGPGYYFDAGLSRRGAPMTFKKGFYGHKLYEKRVSELNDPRYNKLPQNKLPEAALFKLLGIPAPRTFGHLCVRKGLDMHGLPLRTGADLERLLTREGVERFCAKETEGWNGRGFVAADVVRENGKPMLRLLGSGETVSCDVFVERYAQYAPHGNRILQEFIEQHPVMHALNPSSVNTIRMMVYQPEKGEARAFGAFARIGRSGTLVDNVGAGGMWTVADIQTGRLGPGRRPQVDVDYVVHPDHGAPIEGVMVPFWDEAKEVACRTLAAFPHTRYLGVDVAFTAQGPVIIEVNNKPDYIDFAILEIPSQVALND</sequence>
<dbReference type="Gene3D" id="3.30.470.20">
    <property type="entry name" value="ATP-grasp fold, B domain"/>
    <property type="match status" value="1"/>
</dbReference>
<dbReference type="EMBL" id="JBHSMR010000008">
    <property type="protein sequence ID" value="MFC5477621.1"/>
    <property type="molecule type" value="Genomic_DNA"/>
</dbReference>
<dbReference type="Proteomes" id="UP001596101">
    <property type="component" value="Unassembled WGS sequence"/>
</dbReference>
<dbReference type="RefSeq" id="WP_379752258.1">
    <property type="nucleotide sequence ID" value="NZ_JBHSMR010000008.1"/>
</dbReference>
<dbReference type="Pfam" id="PF14397">
    <property type="entry name" value="ATPgrasp_ST"/>
    <property type="match status" value="1"/>
</dbReference>
<evidence type="ECO:0000259" key="1">
    <source>
        <dbReference type="Pfam" id="PF14397"/>
    </source>
</evidence>
<name>A0ABW0ML63_9BURK</name>
<gene>
    <name evidence="2" type="ORF">ACFPQ5_05445</name>
</gene>
<evidence type="ECO:0000313" key="2">
    <source>
        <dbReference type="EMBL" id="MFC5477621.1"/>
    </source>
</evidence>
<organism evidence="2 3">
    <name type="scientific">Massilia suwonensis</name>
    <dbReference type="NCBI Taxonomy" id="648895"/>
    <lineage>
        <taxon>Bacteria</taxon>
        <taxon>Pseudomonadati</taxon>
        <taxon>Pseudomonadota</taxon>
        <taxon>Betaproteobacteria</taxon>
        <taxon>Burkholderiales</taxon>
        <taxon>Oxalobacteraceae</taxon>
        <taxon>Telluria group</taxon>
        <taxon>Massilia</taxon>
    </lineage>
</organism>
<comment type="caution">
    <text evidence="2">The sequence shown here is derived from an EMBL/GenBank/DDBJ whole genome shotgun (WGS) entry which is preliminary data.</text>
</comment>
<dbReference type="InterPro" id="IPR039523">
    <property type="entry name" value="RimK-rel_E_lig_ATP-grasp"/>
</dbReference>
<keyword evidence="3" id="KW-1185">Reference proteome</keyword>
<evidence type="ECO:0000313" key="3">
    <source>
        <dbReference type="Proteomes" id="UP001596101"/>
    </source>
</evidence>
<reference evidence="3" key="1">
    <citation type="journal article" date="2019" name="Int. J. Syst. Evol. Microbiol.">
        <title>The Global Catalogue of Microorganisms (GCM) 10K type strain sequencing project: providing services to taxonomists for standard genome sequencing and annotation.</title>
        <authorList>
            <consortium name="The Broad Institute Genomics Platform"/>
            <consortium name="The Broad Institute Genome Sequencing Center for Infectious Disease"/>
            <person name="Wu L."/>
            <person name="Ma J."/>
        </authorList>
    </citation>
    <scope>NUCLEOTIDE SEQUENCE [LARGE SCALE GENOMIC DNA]</scope>
    <source>
        <strain evidence="3">CCUG 43111</strain>
    </source>
</reference>
<dbReference type="SUPFAM" id="SSF56059">
    <property type="entry name" value="Glutathione synthetase ATP-binding domain-like"/>
    <property type="match status" value="1"/>
</dbReference>